<dbReference type="Proteomes" id="UP000482960">
    <property type="component" value="Unassembled WGS sequence"/>
</dbReference>
<dbReference type="RefSeq" id="WP_173080111.1">
    <property type="nucleotide sequence ID" value="NZ_BLPG01000001.1"/>
</dbReference>
<feature type="domain" description="FIMAH" evidence="2">
    <location>
        <begin position="379"/>
        <end position="430"/>
    </location>
</feature>
<evidence type="ECO:0000313" key="4">
    <source>
        <dbReference type="Proteomes" id="UP000482960"/>
    </source>
</evidence>
<dbReference type="InterPro" id="IPR029010">
    <property type="entry name" value="ThuA-like"/>
</dbReference>
<dbReference type="PANTHER" id="PTHR40469:SF2">
    <property type="entry name" value="GALACTOSE-BINDING DOMAIN-LIKE SUPERFAMILY PROTEIN"/>
    <property type="match status" value="1"/>
</dbReference>
<dbReference type="SUPFAM" id="SSF52317">
    <property type="entry name" value="Class I glutamine amidotransferase-like"/>
    <property type="match status" value="1"/>
</dbReference>
<organism evidence="3 4">
    <name type="scientific">Phytohabitans rumicis</name>
    <dbReference type="NCBI Taxonomy" id="1076125"/>
    <lineage>
        <taxon>Bacteria</taxon>
        <taxon>Bacillati</taxon>
        <taxon>Actinomycetota</taxon>
        <taxon>Actinomycetes</taxon>
        <taxon>Micromonosporales</taxon>
        <taxon>Micromonosporaceae</taxon>
    </lineage>
</organism>
<feature type="domain" description="ThuA-like" evidence="1">
    <location>
        <begin position="497"/>
        <end position="742"/>
    </location>
</feature>
<evidence type="ECO:0000259" key="1">
    <source>
        <dbReference type="Pfam" id="PF06283"/>
    </source>
</evidence>
<reference evidence="3 4" key="2">
    <citation type="submission" date="2020-03" db="EMBL/GenBank/DDBJ databases">
        <authorList>
            <person name="Ichikawa N."/>
            <person name="Kimura A."/>
            <person name="Kitahashi Y."/>
            <person name="Uohara A."/>
        </authorList>
    </citation>
    <scope>NUCLEOTIDE SEQUENCE [LARGE SCALE GENOMIC DNA]</scope>
    <source>
        <strain evidence="3 4">NBRC 108638</strain>
    </source>
</reference>
<evidence type="ECO:0000259" key="2">
    <source>
        <dbReference type="Pfam" id="PF22888"/>
    </source>
</evidence>
<dbReference type="InterPro" id="IPR029062">
    <property type="entry name" value="Class_I_gatase-like"/>
</dbReference>
<name>A0A6V8LF80_9ACTN</name>
<accession>A0A6V8LF80</accession>
<reference evidence="3 4" key="1">
    <citation type="submission" date="2020-03" db="EMBL/GenBank/DDBJ databases">
        <title>Whole genome shotgun sequence of Phytohabitans rumicis NBRC 108638.</title>
        <authorList>
            <person name="Komaki H."/>
            <person name="Tamura T."/>
        </authorList>
    </citation>
    <scope>NUCLEOTIDE SEQUENCE [LARGE SCALE GENOMIC DNA]</scope>
    <source>
        <strain evidence="3 4">NBRC 108638</strain>
    </source>
</reference>
<dbReference type="AlphaFoldDB" id="A0A6V8LF80"/>
<dbReference type="Pfam" id="PF22888">
    <property type="entry name" value="FIMAH"/>
    <property type="match status" value="1"/>
</dbReference>
<dbReference type="SUPFAM" id="SSF49785">
    <property type="entry name" value="Galactose-binding domain-like"/>
    <property type="match status" value="1"/>
</dbReference>
<dbReference type="PANTHER" id="PTHR40469">
    <property type="entry name" value="SECRETED GLYCOSYL HYDROLASE"/>
    <property type="match status" value="1"/>
</dbReference>
<dbReference type="InterPro" id="IPR008979">
    <property type="entry name" value="Galactose-bd-like_sf"/>
</dbReference>
<protein>
    <submittedName>
        <fullName evidence="3">Uncharacterized protein</fullName>
    </submittedName>
</protein>
<comment type="caution">
    <text evidence="3">The sequence shown here is derived from an EMBL/GenBank/DDBJ whole genome shotgun (WGS) entry which is preliminary data.</text>
</comment>
<dbReference type="EMBL" id="BLPG01000001">
    <property type="protein sequence ID" value="GFJ93491.1"/>
    <property type="molecule type" value="Genomic_DNA"/>
</dbReference>
<dbReference type="Gene3D" id="2.60.120.260">
    <property type="entry name" value="Galactose-binding domain-like"/>
    <property type="match status" value="1"/>
</dbReference>
<dbReference type="Gene3D" id="3.40.50.880">
    <property type="match status" value="1"/>
</dbReference>
<proteinExistence type="predicted"/>
<dbReference type="Pfam" id="PF06283">
    <property type="entry name" value="ThuA"/>
    <property type="match status" value="1"/>
</dbReference>
<evidence type="ECO:0000313" key="3">
    <source>
        <dbReference type="EMBL" id="GFJ93491.1"/>
    </source>
</evidence>
<gene>
    <name evidence="3" type="ORF">Prum_071330</name>
</gene>
<keyword evidence="4" id="KW-1185">Reference proteome</keyword>
<dbReference type="InterPro" id="IPR054470">
    <property type="entry name" value="FIMAH_dom"/>
</dbReference>
<sequence length="752" mass="79951">MGRRPAGAQPAFAESVAAGQRFNDSDLLTMSRLGQGMCLVFQGQGAAGMALLDEGMVAVTSGEVSPMYAGIAYCTMIVGCSDLFDVPRARQWTAALTRWCDAQPDLVPFRGNCLVHRCELLQFTTVNFANIGAVRARTTGAGTIQLRWNAADAAPFATVAAPAGEGWQETIFHLSDPPQGTGTLVVTSSGGVNLDELYLADDKAPEVKLTLNPATPNGNSNWYRQPVSVTATATDADGAPTVEYTLNAGATWTPVNGPITVGAEGANALLVRAADRWGNAGEARQSISVDTKAPTLSWSQIQNGNVGLSVSLVPTYTDPTPGSGGAAIQRMKVDGKWVYPKAVNLWEIGPGVHTHAVTSSDVAGNNATTTATFVVSTSFADISALITRFTTSGVLTAGEATTLNTILAEAQKAADNGKITQARAKLALFALKVWLVTSSKETVERTALTKGAEDLGKRLTGWTPTAKTGVVVKPEEPILRVVVNPVADFDVPGAGYKVLVLARTPSFRHEHIVDTQTMIQNLGKANKFDVDVWDPNLGSGPGRQTPTGVSLTASPFTSLETLQQYDTVVFDSTVGRTNNEPLSTEEQAVFERYIQGGGGSVGIHAASDGFYNWPWYGEMLGGAWFNGHGGNQRGIQPDCMSCVWTETVNENKSNPIVKGMPATFSMLDELYNYKANPRGEVHTLLSITESSYSGGLGSSTVANPMGADHPHAWCSNYDGGRTFYIGFGHNWELSTGDDNYERWFQGMILGAI</sequence>